<keyword evidence="4" id="KW-0472">Membrane</keyword>
<keyword evidence="3" id="KW-1133">Transmembrane helix</keyword>
<keyword evidence="2" id="KW-0812">Transmembrane</keyword>
<reference evidence="6" key="1">
    <citation type="submission" date="2020-10" db="EMBL/GenBank/DDBJ databases">
        <authorList>
            <person name="Gilroy R."/>
        </authorList>
    </citation>
    <scope>NUCLEOTIDE SEQUENCE</scope>
    <source>
        <strain evidence="6">G3-4614</strain>
    </source>
</reference>
<evidence type="ECO:0000259" key="5">
    <source>
        <dbReference type="Pfam" id="PF04357"/>
    </source>
</evidence>
<comment type="caution">
    <text evidence="6">The sequence shown here is derived from an EMBL/GenBank/DDBJ whole genome shotgun (WGS) entry which is preliminary data.</text>
</comment>
<dbReference type="PANTHER" id="PTHR36985:SF1">
    <property type="entry name" value="TRANSLOCATION AND ASSEMBLY MODULE SUBUNIT TAMB"/>
    <property type="match status" value="1"/>
</dbReference>
<dbReference type="Proteomes" id="UP000823636">
    <property type="component" value="Unassembled WGS sequence"/>
</dbReference>
<dbReference type="Pfam" id="PF04357">
    <property type="entry name" value="TamB"/>
    <property type="match status" value="1"/>
</dbReference>
<sequence>MVYIIRYILTTLATLLFVLLLVPLLLYLPAVQDGARGYVTRLASEQLDMEVSLKSIRLRFPLSLELRDALVVTPTKDTLLKCDALVMDIGLRKIFKSELQIRELSFEGTKFHYADTVSKFDIRADVEELRLQARPVNIIGETAILPDIALRGGDVSLTLPPSAPDTASTASTFAWAFKVANLQLEDINYKMLMLPDAMSLDCGLKKGAITDAMVDIDRQQVSVGYVGIDGVQCSYLYSKVDSEAEPPVAETDTAQVASLPWTIQADSLSLSNASATYGYLNYTPKFGFDPQYISVTGLNLKADSVYNRASEVRLSLRHLSFRERCGFGLTGASGRFSMDSLLLSLHDFILTTRLSNLKVDAEADASILSMNPSAPFSVKLMTGVAFSDAEKILPSISSSLGVLPVNRLEAEADISGTLSDINVRKVSAGMPGFANLAMAGKLYGITGKRPSGDIILRGGVSSPSVFFSDAGNGENTNSVAIPDSLGIAGRFALRNDSIATTFNIRSAGGGSIRMTGMANYKNQTYEFNTGIRAMPLGEILPGSGLGNLSMRMSAVGENFDIFSPDAYADITLRVDEINYLERAYRDIEVTFNDVNRACHGKLISKDAAAPCNLEYIGMLSDTIKSIRLTGSIGTLNMGALGITRDSTLVNTQIDIGAIMAGNDYYSVKGGLGQTQIKMFGVNRTLPGLDIDFVSDTASMKGKITAEQISVEFNSPEPLMDFISGLDSAMTCITSQLDSMYLDAKQINSALPPFRLSARIGENPILRTYLMRNDMELKGFNLDFRTGENKPFGFLAGAFGFTSGSMSIDTVGIFLRQDTAKIKYGMYISNTPIETGQTGDIKIYGDIAGRSVGLNLWQQLKTGETGFRLGGRVSLDTASVRLEITPLNPIIGYSTCTVNPGNYVEYFKDGSIAANLKITSGEKLFNIYTENGEVSNELGVKLASLDISSLLEIWPLAPPVGGLLSSDLRLSYGGRRIFADGTISIDGFTYNKRLVGDVALDMDYSILYGGVETISFGMDINERNCLSLSGQFDTTRRKPMNVSLVMDSIPLESVNPFIPEEYATLTGGLSADLSVTGKSDDFKMNGYMQFNKATLTSATVGTTFALSPWKVSVTDNLVTFNKFGMVGPNGSPLNIDGTISFDDMPRALSNPFLIKTDLSISANNFQLVNVKKNNKSTVYGKAYANMAVNLSGPVNFLKVSGDVSLLNGTEITYTMRESNALGEEKDVSDLVQFESFNDTLNYEFVKPLPPPPWGMDMTVNVSIGQAVKLAVNITPDGKTGINLQGGGNLLYTMNMLGDTRFSGRYNISGGTVRYTPPIISTKDFDINQGSYVDWTGNIADPSFNITASQKIKTSVNEGGTSRLVTFYVIISIKNTLDRMAISFNLTAPDDMTITNELAAMTEEQRSEQALSMLLYNTYTGGSNTDNSFNDNVALNTFLQKELNQWARNSLKNVDLSFGVDSYKNASGEDVTDYSYQLSKSLFNDRFKVVVGGSYNPDISPTEVAQNIIGDVTLEYQLDERDNMLIKVFRSMQNDILEGNITEYGVGFAVRKQVIKLKELFNITGRKAKIEAKKQKKAEEKKNDEVVD</sequence>
<dbReference type="InterPro" id="IPR007452">
    <property type="entry name" value="TamB_C"/>
</dbReference>
<evidence type="ECO:0000313" key="7">
    <source>
        <dbReference type="Proteomes" id="UP000823636"/>
    </source>
</evidence>
<dbReference type="PANTHER" id="PTHR36985">
    <property type="entry name" value="TRANSLOCATION AND ASSEMBLY MODULE SUBUNIT TAMB"/>
    <property type="match status" value="1"/>
</dbReference>
<dbReference type="GO" id="GO:0009306">
    <property type="term" value="P:protein secretion"/>
    <property type="evidence" value="ECO:0007669"/>
    <property type="project" value="InterPro"/>
</dbReference>
<dbReference type="EMBL" id="JADIMW010000006">
    <property type="protein sequence ID" value="MBO8437403.1"/>
    <property type="molecule type" value="Genomic_DNA"/>
</dbReference>
<protein>
    <submittedName>
        <fullName evidence="6">Translocation/assembly module TamB domain-containing protein</fullName>
    </submittedName>
</protein>
<comment type="subcellular location">
    <subcellularLocation>
        <location evidence="1">Membrane</location>
        <topology evidence="1">Single-pass membrane protein</topology>
    </subcellularLocation>
</comment>
<organism evidence="6 7">
    <name type="scientific">Candidatus Caccoplasma merdipullorum</name>
    <dbReference type="NCBI Taxonomy" id="2840718"/>
    <lineage>
        <taxon>Bacteria</taxon>
        <taxon>Pseudomonadati</taxon>
        <taxon>Bacteroidota</taxon>
        <taxon>Bacteroidia</taxon>
        <taxon>Bacteroidales</taxon>
        <taxon>Bacteroidaceae</taxon>
        <taxon>Bacteroidaceae incertae sedis</taxon>
        <taxon>Candidatus Caccoplasma</taxon>
    </lineage>
</organism>
<proteinExistence type="predicted"/>
<accession>A0A9D9E1C9</accession>
<evidence type="ECO:0000256" key="3">
    <source>
        <dbReference type="ARBA" id="ARBA00022989"/>
    </source>
</evidence>
<evidence type="ECO:0000256" key="1">
    <source>
        <dbReference type="ARBA" id="ARBA00004167"/>
    </source>
</evidence>
<feature type="domain" description="Translocation and assembly module TamB C-terminal" evidence="5">
    <location>
        <begin position="1128"/>
        <end position="1531"/>
    </location>
</feature>
<dbReference type="GO" id="GO:0005886">
    <property type="term" value="C:plasma membrane"/>
    <property type="evidence" value="ECO:0007669"/>
    <property type="project" value="InterPro"/>
</dbReference>
<reference evidence="6" key="2">
    <citation type="journal article" date="2021" name="PeerJ">
        <title>Extensive microbial diversity within the chicken gut microbiome revealed by metagenomics and culture.</title>
        <authorList>
            <person name="Gilroy R."/>
            <person name="Ravi A."/>
            <person name="Getino M."/>
            <person name="Pursley I."/>
            <person name="Horton D.L."/>
            <person name="Alikhan N.F."/>
            <person name="Baker D."/>
            <person name="Gharbi K."/>
            <person name="Hall N."/>
            <person name="Watson M."/>
            <person name="Adriaenssens E.M."/>
            <person name="Foster-Nyarko E."/>
            <person name="Jarju S."/>
            <person name="Secka A."/>
            <person name="Antonio M."/>
            <person name="Oren A."/>
            <person name="Chaudhuri R.R."/>
            <person name="La Ragione R."/>
            <person name="Hildebrand F."/>
            <person name="Pallen M.J."/>
        </authorList>
    </citation>
    <scope>NUCLEOTIDE SEQUENCE</scope>
    <source>
        <strain evidence="6">G3-4614</strain>
    </source>
</reference>
<gene>
    <name evidence="6" type="ORF">IAC54_00690</name>
</gene>
<name>A0A9D9E1C9_9BACT</name>
<evidence type="ECO:0000313" key="6">
    <source>
        <dbReference type="EMBL" id="MBO8437403.1"/>
    </source>
</evidence>
<evidence type="ECO:0000256" key="2">
    <source>
        <dbReference type="ARBA" id="ARBA00022692"/>
    </source>
</evidence>
<evidence type="ECO:0000256" key="4">
    <source>
        <dbReference type="ARBA" id="ARBA00023136"/>
    </source>
</evidence>